<evidence type="ECO:0000259" key="1">
    <source>
        <dbReference type="Pfam" id="PF03432"/>
    </source>
</evidence>
<name>A0ABX7IF50_9BACT</name>
<proteinExistence type="predicted"/>
<reference evidence="2 3" key="1">
    <citation type="submission" date="2020-06" db="EMBL/GenBank/DDBJ databases">
        <title>Dyadobacter sandarakinus sp. nov., isolated from the soil of the Arctic Yellow River Station.</title>
        <authorList>
            <person name="Zhang Y."/>
            <person name="Peng F."/>
        </authorList>
    </citation>
    <scope>NUCLEOTIDE SEQUENCE [LARGE SCALE GENOMIC DNA]</scope>
    <source>
        <strain evidence="2 3">Q3-56</strain>
    </source>
</reference>
<organism evidence="2 3">
    <name type="scientific">Dyadobacter sandarakinus</name>
    <dbReference type="NCBI Taxonomy" id="2747268"/>
    <lineage>
        <taxon>Bacteria</taxon>
        <taxon>Pseudomonadati</taxon>
        <taxon>Bacteroidota</taxon>
        <taxon>Cytophagia</taxon>
        <taxon>Cytophagales</taxon>
        <taxon>Spirosomataceae</taxon>
        <taxon>Dyadobacter</taxon>
    </lineage>
</organism>
<evidence type="ECO:0000313" key="2">
    <source>
        <dbReference type="EMBL" id="QRR04162.1"/>
    </source>
</evidence>
<dbReference type="Proteomes" id="UP000612680">
    <property type="component" value="Chromosome"/>
</dbReference>
<dbReference type="EMBL" id="CP056775">
    <property type="protein sequence ID" value="QRR04162.1"/>
    <property type="molecule type" value="Genomic_DNA"/>
</dbReference>
<dbReference type="InterPro" id="IPR005094">
    <property type="entry name" value="Endonuclease_MobA/VirD2"/>
</dbReference>
<protein>
    <submittedName>
        <fullName evidence="2">Relaxase/mobilization nuclease domain-containing protein</fullName>
    </submittedName>
</protein>
<evidence type="ECO:0000313" key="3">
    <source>
        <dbReference type="Proteomes" id="UP000612680"/>
    </source>
</evidence>
<feature type="domain" description="MobA/VirD2-like nuclease" evidence="1">
    <location>
        <begin position="12"/>
        <end position="139"/>
    </location>
</feature>
<accession>A0ABX7IF50</accession>
<keyword evidence="3" id="KW-1185">Reference proteome</keyword>
<sequence>MVGSSFSGAVKYIVQKQQAKVLGGEGIRLMNVKSMVDDFNMQRMLNPELGKAVGHLVLSWSQMDAPKLSEKILMERAKQYLEKMKIQDTQYLVVEHRDTKHPHIHILYNRVDNSGRSISDKFQRRLNQKVCKEMTLEHGYHLAKDKSQVNRQQLKGADKIRYELSDTIQRASKFASSWGELETVLASKDIRLIYKYKSGTQQVEGISFEKDGMVFKGSKVDRSLSYGRLNNTISANSRRQFRGISTVNTGTKMNIPTTKSAQVTVAEQPSSEPDLIDTLLSPVHQNDPEQIRQQQIKKRKKSRGLHL</sequence>
<dbReference type="Pfam" id="PF03432">
    <property type="entry name" value="Relaxase"/>
    <property type="match status" value="1"/>
</dbReference>
<gene>
    <name evidence="2" type="ORF">HWI92_12125</name>
</gene>